<protein>
    <recommendedName>
        <fullName evidence="2">tRNA 2-selenouridine synthase</fullName>
        <ecNumber evidence="2">2.9.1.3</ecNumber>
    </recommendedName>
</protein>
<dbReference type="EC" id="2.9.1.3" evidence="2"/>
<dbReference type="PANTHER" id="PTHR30401">
    <property type="entry name" value="TRNA 2-SELENOURIDINE SYNTHASE"/>
    <property type="match status" value="1"/>
</dbReference>
<evidence type="ECO:0000259" key="3">
    <source>
        <dbReference type="PROSITE" id="PS50206"/>
    </source>
</evidence>
<dbReference type="GO" id="GO:0043828">
    <property type="term" value="F:tRNA 2-selenouridine synthase activity"/>
    <property type="evidence" value="ECO:0007669"/>
    <property type="project" value="UniProtKB-EC"/>
</dbReference>
<dbReference type="PANTHER" id="PTHR30401:SF0">
    <property type="entry name" value="TRNA 2-SELENOURIDINE SYNTHASE"/>
    <property type="match status" value="1"/>
</dbReference>
<feature type="active site" description="S-selanylcysteine intermediate" evidence="2">
    <location>
        <position position="106"/>
    </location>
</feature>
<dbReference type="KEGG" id="boz:DBV39_16390"/>
<dbReference type="InterPro" id="IPR001763">
    <property type="entry name" value="Rhodanese-like_dom"/>
</dbReference>
<dbReference type="EMBL" id="CP028901">
    <property type="protein sequence ID" value="AWB35047.1"/>
    <property type="molecule type" value="Genomic_DNA"/>
</dbReference>
<dbReference type="OrthoDB" id="9808735at2"/>
<dbReference type="Gene3D" id="3.40.250.10">
    <property type="entry name" value="Rhodanese-like domain"/>
    <property type="match status" value="1"/>
</dbReference>
<dbReference type="PROSITE" id="PS50206">
    <property type="entry name" value="RHODANESE_3"/>
    <property type="match status" value="1"/>
</dbReference>
<dbReference type="Proteomes" id="UP000244571">
    <property type="component" value="Chromosome"/>
</dbReference>
<comment type="catalytic activity">
    <reaction evidence="2">
        <text>5-methylaminomethyl-2-(Se-phospho)selenouridine(34) in tRNA + H2O = 5-methylaminomethyl-2-selenouridine(34) in tRNA + phosphate</text>
        <dbReference type="Rhea" id="RHEA:60176"/>
        <dbReference type="Rhea" id="RHEA-COMP:10196"/>
        <dbReference type="Rhea" id="RHEA-COMP:15523"/>
        <dbReference type="ChEBI" id="CHEBI:15377"/>
        <dbReference type="ChEBI" id="CHEBI:43474"/>
        <dbReference type="ChEBI" id="CHEBI:82743"/>
        <dbReference type="ChEBI" id="CHEBI:143702"/>
    </reaction>
</comment>
<comment type="catalytic activity">
    <reaction evidence="2">
        <text>5-methylaminomethyl-2-thiouridine(34) in tRNA + (2E)-geranyl diphosphate = 5-methylaminomethyl-S-(2E)-geranyl-thiouridine(34) in tRNA + diphosphate</text>
        <dbReference type="Rhea" id="RHEA:14085"/>
        <dbReference type="Rhea" id="RHEA-COMP:10195"/>
        <dbReference type="Rhea" id="RHEA-COMP:14654"/>
        <dbReference type="ChEBI" id="CHEBI:33019"/>
        <dbReference type="ChEBI" id="CHEBI:58057"/>
        <dbReference type="ChEBI" id="CHEBI:74455"/>
        <dbReference type="ChEBI" id="CHEBI:140632"/>
    </reaction>
</comment>
<proteinExistence type="inferred from homology"/>
<keyword evidence="5" id="KW-1185">Reference proteome</keyword>
<sequence>MTFVPEDVVNSNLPQRTDLKQIFLHDVPLLDVRAPIEFTQGAFPAAQNAPLMDDEQRHQVGIRYKESGQESAIELGHQLVRDEIKAERVRAWAEFARRHPGGALYCFRGGLRSQIAQTWLHEAGVEFPRITGGYKAMRQFLLQQLETLSADTDFILIGGLTGCGKTDVVHAINHAIDLEGLAQHRGSSFGGRVERQPSQIDFENQLAIAMLKLHDKGVSRIAVEDEAHLIGRCAIPQCFRERTASGSMVWVTGQLKDRVNRIRRDYIDNLRQDYELALGPQTGFEHYRNHLARSLHNLRKRLGMQRYAELEAKLQDALQAQEKTGKSEQHASWIEPLMTEYYDPMYTYQRAQKNLPTLFEGTLSEAIDFLKAQPPVSSRPT</sequence>
<comment type="catalytic activity">
    <reaction evidence="2">
        <text>5-methylaminomethyl-S-(2E)-geranyl-thiouridine(34) in tRNA + selenophosphate + H(+) = 5-methylaminomethyl-2-(Se-phospho)selenouridine(34) in tRNA + (2E)-thiogeraniol</text>
        <dbReference type="Rhea" id="RHEA:60172"/>
        <dbReference type="Rhea" id="RHEA-COMP:14654"/>
        <dbReference type="Rhea" id="RHEA-COMP:15523"/>
        <dbReference type="ChEBI" id="CHEBI:15378"/>
        <dbReference type="ChEBI" id="CHEBI:16144"/>
        <dbReference type="ChEBI" id="CHEBI:140632"/>
        <dbReference type="ChEBI" id="CHEBI:143702"/>
        <dbReference type="ChEBI" id="CHEBI:143703"/>
    </reaction>
</comment>
<feature type="domain" description="Rhodanese" evidence="3">
    <location>
        <begin position="23"/>
        <end position="146"/>
    </location>
</feature>
<dbReference type="Pfam" id="PF26341">
    <property type="entry name" value="AAA_SelU"/>
    <property type="match status" value="1"/>
</dbReference>
<dbReference type="NCBIfam" id="NF008750">
    <property type="entry name" value="PRK11784.1-2"/>
    <property type="match status" value="1"/>
</dbReference>
<dbReference type="InterPro" id="IPR017582">
    <property type="entry name" value="SelU"/>
</dbReference>
<gene>
    <name evidence="2" type="primary">selU</name>
    <name evidence="4" type="ORF">DBV39_16390</name>
</gene>
<dbReference type="NCBIfam" id="TIGR03167">
    <property type="entry name" value="tRNA_sel_U_synt"/>
    <property type="match status" value="1"/>
</dbReference>
<dbReference type="InterPro" id="IPR036873">
    <property type="entry name" value="Rhodanese-like_dom_sf"/>
</dbReference>
<evidence type="ECO:0000256" key="1">
    <source>
        <dbReference type="ARBA" id="ARBA00023266"/>
    </source>
</evidence>
<dbReference type="GO" id="GO:0002098">
    <property type="term" value="P:tRNA wobble uridine modification"/>
    <property type="evidence" value="ECO:0007669"/>
    <property type="project" value="UniProtKB-UniRule"/>
</dbReference>
<organism evidence="4 5">
    <name type="scientific">Orrella marina</name>
    <dbReference type="NCBI Taxonomy" id="2163011"/>
    <lineage>
        <taxon>Bacteria</taxon>
        <taxon>Pseudomonadati</taxon>
        <taxon>Pseudomonadota</taxon>
        <taxon>Betaproteobacteria</taxon>
        <taxon>Burkholderiales</taxon>
        <taxon>Alcaligenaceae</taxon>
        <taxon>Orrella</taxon>
    </lineage>
</organism>
<comment type="catalytic activity">
    <reaction evidence="2">
        <text>5-methylaminomethyl-2-thiouridine(34) in tRNA + selenophosphate + (2E)-geranyl diphosphate + H2O + H(+) = 5-methylaminomethyl-2-selenouridine(34) in tRNA + (2E)-thiogeraniol + phosphate + diphosphate</text>
        <dbReference type="Rhea" id="RHEA:42716"/>
        <dbReference type="Rhea" id="RHEA-COMP:10195"/>
        <dbReference type="Rhea" id="RHEA-COMP:10196"/>
        <dbReference type="ChEBI" id="CHEBI:15377"/>
        <dbReference type="ChEBI" id="CHEBI:15378"/>
        <dbReference type="ChEBI" id="CHEBI:16144"/>
        <dbReference type="ChEBI" id="CHEBI:33019"/>
        <dbReference type="ChEBI" id="CHEBI:43474"/>
        <dbReference type="ChEBI" id="CHEBI:58057"/>
        <dbReference type="ChEBI" id="CHEBI:74455"/>
        <dbReference type="ChEBI" id="CHEBI:82743"/>
        <dbReference type="ChEBI" id="CHEBI:143703"/>
        <dbReference type="EC" id="2.9.1.3"/>
    </reaction>
</comment>
<keyword evidence="2" id="KW-0808">Transferase</keyword>
<comment type="function">
    <text evidence="2">Involved in the post-transcriptional modification of the uridine at the wobble position (U34) of tRNA(Lys), tRNA(Glu) and tRNA(Gln). Catalyzes the conversion of 2-thiouridine (S2U-RNA) to 2-selenouridine (Se2U-RNA). Acts in a two-step process involving geranylation of 2-thiouridine (S2U) to S-geranyl-2-thiouridine (geS2U) and subsequent selenation of the latter derivative to 2-selenouridine (Se2U) in the tRNA chain.</text>
</comment>
<dbReference type="RefSeq" id="WP_108622457.1">
    <property type="nucleotide sequence ID" value="NZ_CP028901.1"/>
</dbReference>
<dbReference type="GO" id="GO:0016765">
    <property type="term" value="F:transferase activity, transferring alkyl or aryl (other than methyl) groups"/>
    <property type="evidence" value="ECO:0007669"/>
    <property type="project" value="UniProtKB-UniRule"/>
</dbReference>
<keyword evidence="1 2" id="KW-0711">Selenium</keyword>
<dbReference type="InterPro" id="IPR058840">
    <property type="entry name" value="AAA_SelU"/>
</dbReference>
<dbReference type="NCBIfam" id="NF008751">
    <property type="entry name" value="PRK11784.1-3"/>
    <property type="match status" value="1"/>
</dbReference>
<dbReference type="SMART" id="SM00450">
    <property type="entry name" value="RHOD"/>
    <property type="match status" value="1"/>
</dbReference>
<dbReference type="SUPFAM" id="SSF52821">
    <property type="entry name" value="Rhodanese/Cell cycle control phosphatase"/>
    <property type="match status" value="1"/>
</dbReference>
<dbReference type="HAMAP" id="MF_01622">
    <property type="entry name" value="tRNA_sel_U_synth"/>
    <property type="match status" value="1"/>
</dbReference>
<comment type="subunit">
    <text evidence="2">Monomer.</text>
</comment>
<comment type="similarity">
    <text evidence="2">Belongs to the SelU family.</text>
</comment>
<reference evidence="4 5" key="1">
    <citation type="submission" date="2018-04" db="EMBL/GenBank/DDBJ databases">
        <title>Bordetella sp. HZ20 isolated from seawater.</title>
        <authorList>
            <person name="Sun C."/>
        </authorList>
    </citation>
    <scope>NUCLEOTIDE SEQUENCE [LARGE SCALE GENOMIC DNA]</scope>
    <source>
        <strain evidence="4 5">HZ20</strain>
    </source>
</reference>
<dbReference type="AlphaFoldDB" id="A0A2R4XML3"/>
<name>A0A2R4XML3_9BURK</name>
<evidence type="ECO:0000256" key="2">
    <source>
        <dbReference type="HAMAP-Rule" id="MF_01622"/>
    </source>
</evidence>
<accession>A0A2R4XML3</accession>
<evidence type="ECO:0000313" key="4">
    <source>
        <dbReference type="EMBL" id="AWB35047.1"/>
    </source>
</evidence>
<evidence type="ECO:0000313" key="5">
    <source>
        <dbReference type="Proteomes" id="UP000244571"/>
    </source>
</evidence>